<keyword evidence="5" id="KW-1133">Transmembrane helix</keyword>
<keyword evidence="5" id="KW-0812">Transmembrane</keyword>
<dbReference type="InterPro" id="IPR029058">
    <property type="entry name" value="AB_hydrolase_fold"/>
</dbReference>
<feature type="region of interest" description="Disordered" evidence="4">
    <location>
        <begin position="25"/>
        <end position="68"/>
    </location>
</feature>
<evidence type="ECO:0000256" key="1">
    <source>
        <dbReference type="ARBA" id="ARBA00005964"/>
    </source>
</evidence>
<dbReference type="AlphaFoldDB" id="A0A226DPN6"/>
<organism evidence="8 9">
    <name type="scientific">Folsomia candida</name>
    <name type="common">Springtail</name>
    <dbReference type="NCBI Taxonomy" id="158441"/>
    <lineage>
        <taxon>Eukaryota</taxon>
        <taxon>Metazoa</taxon>
        <taxon>Ecdysozoa</taxon>
        <taxon>Arthropoda</taxon>
        <taxon>Hexapoda</taxon>
        <taxon>Collembola</taxon>
        <taxon>Entomobryomorpha</taxon>
        <taxon>Isotomoidea</taxon>
        <taxon>Isotomidae</taxon>
        <taxon>Proisotominae</taxon>
        <taxon>Folsomia</taxon>
    </lineage>
</organism>
<feature type="domain" description="Carboxylesterase type B" evidence="7">
    <location>
        <begin position="77"/>
        <end position="352"/>
    </location>
</feature>
<keyword evidence="2 6" id="KW-0732">Signal</keyword>
<feature type="domain" description="Carboxylesterase type B" evidence="7">
    <location>
        <begin position="363"/>
        <end position="616"/>
    </location>
</feature>
<dbReference type="Gene3D" id="3.40.50.1820">
    <property type="entry name" value="alpha/beta hydrolase"/>
    <property type="match status" value="2"/>
</dbReference>
<feature type="transmembrane region" description="Helical" evidence="5">
    <location>
        <begin position="768"/>
        <end position="795"/>
    </location>
</feature>
<protein>
    <submittedName>
        <fullName evidence="8">Neuroligin-4, X-linked</fullName>
    </submittedName>
</protein>
<name>A0A226DPN6_FOLCA</name>
<dbReference type="PROSITE" id="PS00941">
    <property type="entry name" value="CARBOXYLESTERASE_B_2"/>
    <property type="match status" value="1"/>
</dbReference>
<dbReference type="OMA" id="KKGRGMN"/>
<gene>
    <name evidence="8" type="ORF">Fcan01_18792</name>
</gene>
<comment type="caution">
    <text evidence="8">The sequence shown here is derived from an EMBL/GenBank/DDBJ whole genome shotgun (WGS) entry which is preliminary data.</text>
</comment>
<feature type="chain" id="PRO_5012691615" evidence="6">
    <location>
        <begin position="23"/>
        <end position="1043"/>
    </location>
</feature>
<evidence type="ECO:0000259" key="7">
    <source>
        <dbReference type="Pfam" id="PF00135"/>
    </source>
</evidence>
<proteinExistence type="inferred from homology"/>
<dbReference type="PANTHER" id="PTHR43903">
    <property type="entry name" value="NEUROLIGIN"/>
    <property type="match status" value="1"/>
</dbReference>
<evidence type="ECO:0000256" key="5">
    <source>
        <dbReference type="SAM" id="Phobius"/>
    </source>
</evidence>
<dbReference type="SUPFAM" id="SSF53474">
    <property type="entry name" value="alpha/beta-Hydrolases"/>
    <property type="match status" value="1"/>
</dbReference>
<comment type="similarity">
    <text evidence="1">Belongs to the type-B carboxylesterase/lipase family.</text>
</comment>
<accession>A0A226DPN6</accession>
<keyword evidence="3" id="KW-0325">Glycoprotein</keyword>
<evidence type="ECO:0000256" key="4">
    <source>
        <dbReference type="SAM" id="MobiDB-lite"/>
    </source>
</evidence>
<feature type="compositionally biased region" description="Low complexity" evidence="4">
    <location>
        <begin position="937"/>
        <end position="951"/>
    </location>
</feature>
<dbReference type="Pfam" id="PF00135">
    <property type="entry name" value="COesterase"/>
    <property type="match status" value="2"/>
</dbReference>
<keyword evidence="5" id="KW-0472">Membrane</keyword>
<dbReference type="InterPro" id="IPR002018">
    <property type="entry name" value="CarbesteraseB"/>
</dbReference>
<feature type="compositionally biased region" description="Polar residues" evidence="4">
    <location>
        <begin position="1027"/>
        <end position="1036"/>
    </location>
</feature>
<sequence>MRTLLTSSFVVVWLTTCPYASHSPHPPLDPLEGPHLHGRNNETVGFMGDTSRFGRGGGTSASSSSPWTFSSTAARSRIVETKYGRVQGLSVTLFSNLHYSGNRNFPLKNKIVEIYMSIPYAAPPIKSHRFSPTQTPVPWNDVKATIQPSPIFPDIRNESAALREMPKGYLEYLRRVEPYLRNQSEDCLYLNIFSPIGPDAKLKPVLVYIHGGMFAWGSGNLVDGTVMAAYSDVVFVSINYRLSILGFLNLNDSPSSKPRVANYGLMDQIAALHWIKENIRNFGGDPDSVTLMGYEAGAACINFLMSSPTVTPGLFHRSILIAGSSHSPWALIQEPYLAGQSVAAALNCSLNSPPPMGKREVGKKYDILVGLSSLEKLTEFSEFSLFHFLPPPFASRKQMDLEFGFESHRRDAILRTLVRNSYRYHRNEILATITNEYIDWERTAQHPISTRDMAVNAVTDCVALAPVVAVTDSSLVKKAFFYVFEHSTKDGLYNYHRAGAGGGEELNYIFGNPLIEFATGGVLPFLPSPLPSNYSKGEVALSELWMSFISNFGRTGNPNGPIKIDSISSWPVSKERNRYKNTVWELYDRLHQKYLEIGANKIRTRSHYRAHQMAIWLRLVPELQRSGAQMASSFHNKMKGGNDPVLYMGRLKQPEEDGEQEPPGQDVGVVGGGLNSAMLYDLLLGYGYGVEGGVSPGVDGVTLLGGEDGQSETGIETDLGGAKGGKSPTLTLTTCYSPVSSSVQSGGRGTNETGTATNFFDGSNFPPYSVILAITIAVGCSLLILNILIFALVICQRGRRRRKSRLLLKSSSNLGVASSASTTRDEGENRGDDENDSHHLRHGSTSTKFSYSEPPELLKSNRTTASSFLQNSQSSHLQAEIEALEVLELTVKQHHQELLGEKALLTMDNLASHETTHPANYTTHTLPRNYFHHQHQQTSSPSVASSQLSSTSSTTVMSTTAMTPLAIATLPRCNGGLTSFLGGGGGSSTSSSVTNTTKPYPPPRGGCSATPSGGGTLRRGVRIDYSDTYNSDSNNENEAELKV</sequence>
<evidence type="ECO:0000256" key="3">
    <source>
        <dbReference type="ARBA" id="ARBA00023180"/>
    </source>
</evidence>
<feature type="signal peptide" evidence="6">
    <location>
        <begin position="1"/>
        <end position="22"/>
    </location>
</feature>
<evidence type="ECO:0000256" key="6">
    <source>
        <dbReference type="SAM" id="SignalP"/>
    </source>
</evidence>
<dbReference type="EMBL" id="LNIX01000015">
    <property type="protein sequence ID" value="OXA46621.1"/>
    <property type="molecule type" value="Genomic_DNA"/>
</dbReference>
<evidence type="ECO:0000313" key="9">
    <source>
        <dbReference type="Proteomes" id="UP000198287"/>
    </source>
</evidence>
<dbReference type="Proteomes" id="UP000198287">
    <property type="component" value="Unassembled WGS sequence"/>
</dbReference>
<feature type="region of interest" description="Disordered" evidence="4">
    <location>
        <begin position="817"/>
        <end position="855"/>
    </location>
</feature>
<evidence type="ECO:0000313" key="8">
    <source>
        <dbReference type="EMBL" id="OXA46621.1"/>
    </source>
</evidence>
<reference evidence="8 9" key="1">
    <citation type="submission" date="2015-12" db="EMBL/GenBank/DDBJ databases">
        <title>The genome of Folsomia candida.</title>
        <authorList>
            <person name="Faddeeva A."/>
            <person name="Derks M.F."/>
            <person name="Anvar Y."/>
            <person name="Smit S."/>
            <person name="Van Straalen N."/>
            <person name="Roelofs D."/>
        </authorList>
    </citation>
    <scope>NUCLEOTIDE SEQUENCE [LARGE SCALE GENOMIC DNA]</scope>
    <source>
        <strain evidence="8 9">VU population</strain>
        <tissue evidence="8">Whole body</tissue>
    </source>
</reference>
<dbReference type="InterPro" id="IPR051093">
    <property type="entry name" value="Neuroligin/BSAL"/>
</dbReference>
<keyword evidence="9" id="KW-1185">Reference proteome</keyword>
<feature type="region of interest" description="Disordered" evidence="4">
    <location>
        <begin position="932"/>
        <end position="951"/>
    </location>
</feature>
<feature type="region of interest" description="Disordered" evidence="4">
    <location>
        <begin position="984"/>
        <end position="1043"/>
    </location>
</feature>
<dbReference type="InterPro" id="IPR019819">
    <property type="entry name" value="Carboxylesterase_B_CS"/>
</dbReference>
<feature type="compositionally biased region" description="Basic and acidic residues" evidence="4">
    <location>
        <begin position="823"/>
        <end position="838"/>
    </location>
</feature>
<evidence type="ECO:0000256" key="2">
    <source>
        <dbReference type="ARBA" id="ARBA00022729"/>
    </source>
</evidence>
<dbReference type="OrthoDB" id="3200163at2759"/>